<proteinExistence type="predicted"/>
<reference evidence="1" key="1">
    <citation type="journal article" date="2021" name="New Phytol.">
        <title>Evolutionary innovations through gain and loss of genes in the ectomycorrhizal Boletales.</title>
        <authorList>
            <person name="Wu G."/>
            <person name="Miyauchi S."/>
            <person name="Morin E."/>
            <person name="Kuo A."/>
            <person name="Drula E."/>
            <person name="Varga T."/>
            <person name="Kohler A."/>
            <person name="Feng B."/>
            <person name="Cao Y."/>
            <person name="Lipzen A."/>
            <person name="Daum C."/>
            <person name="Hundley H."/>
            <person name="Pangilinan J."/>
            <person name="Johnson J."/>
            <person name="Barry K."/>
            <person name="LaButti K."/>
            <person name="Ng V."/>
            <person name="Ahrendt S."/>
            <person name="Min B."/>
            <person name="Choi I.G."/>
            <person name="Park H."/>
            <person name="Plett J.M."/>
            <person name="Magnuson J."/>
            <person name="Spatafora J.W."/>
            <person name="Nagy L.G."/>
            <person name="Henrissat B."/>
            <person name="Grigoriev I.V."/>
            <person name="Yang Z.L."/>
            <person name="Xu J."/>
            <person name="Martin F.M."/>
        </authorList>
    </citation>
    <scope>NUCLEOTIDE SEQUENCE</scope>
    <source>
        <strain evidence="1">KUC20120723A-06</strain>
    </source>
</reference>
<gene>
    <name evidence="1" type="ORF">BV22DRAFT_724956</name>
</gene>
<evidence type="ECO:0000313" key="2">
    <source>
        <dbReference type="Proteomes" id="UP000790709"/>
    </source>
</evidence>
<keyword evidence="2" id="KW-1185">Reference proteome</keyword>
<organism evidence="1 2">
    <name type="scientific">Leucogyrophana mollusca</name>
    <dbReference type="NCBI Taxonomy" id="85980"/>
    <lineage>
        <taxon>Eukaryota</taxon>
        <taxon>Fungi</taxon>
        <taxon>Dikarya</taxon>
        <taxon>Basidiomycota</taxon>
        <taxon>Agaricomycotina</taxon>
        <taxon>Agaricomycetes</taxon>
        <taxon>Agaricomycetidae</taxon>
        <taxon>Boletales</taxon>
        <taxon>Boletales incertae sedis</taxon>
        <taxon>Leucogyrophana</taxon>
    </lineage>
</organism>
<accession>A0ACB8B8C1</accession>
<name>A0ACB8B8C1_9AGAM</name>
<evidence type="ECO:0000313" key="1">
    <source>
        <dbReference type="EMBL" id="KAH7921529.1"/>
    </source>
</evidence>
<comment type="caution">
    <text evidence="1">The sequence shown here is derived from an EMBL/GenBank/DDBJ whole genome shotgun (WGS) entry which is preliminary data.</text>
</comment>
<protein>
    <submittedName>
        <fullName evidence="1">Uncharacterized protein</fullName>
    </submittedName>
</protein>
<sequence>MVFVVATGKAMRVFPAPASSGRAPISCSMASVTEESSPGASNNAVGGDAPATSTASEAKSYHPPAQTVDHSAERNDDPTRGGTTPNPAAQDVQSQLLQKILGTLEESNETLKDSTQTLKASTIAQETGTDSFWATYKRQAEDYDSEFLEKYKDDMDIVLIFSGLFSAVSTTFITALQSSLSPDPTDTTNALLRQLIQATNSSAFAGQSLDPPTWNGPGTTVIWTQSFLYASLCASLLAALGAVLGKQWLGHYRRRGGGTIEERAKRRQKKLNAPKAWHFHAVLEVLPVLLQISLLLFGVALSAYVWTEQSTIGAVVIGTTAFGILFYISITLASLISPICPFQTPVSSILAVILWLVLHFKDSVVAYFRGLDSRNIMSFILLVRGFFVDWVEDEVAPRASRLWQMVLCRPQATSDSPATRSVFS</sequence>
<dbReference type="EMBL" id="MU266522">
    <property type="protein sequence ID" value="KAH7921529.1"/>
    <property type="molecule type" value="Genomic_DNA"/>
</dbReference>
<dbReference type="Proteomes" id="UP000790709">
    <property type="component" value="Unassembled WGS sequence"/>
</dbReference>